<feature type="region of interest" description="Disordered" evidence="1">
    <location>
        <begin position="141"/>
        <end position="253"/>
    </location>
</feature>
<sequence>MKEATGYFLLVMVGTRRGGRPGRRKGSGTVCLTSSGVRQAAVGTWHQGCRGQRGPGGPRGATSGSAPCQIPGRVPEPSPGADPIASAVPWRWTALSSSRWGWGGSVCRRLGSSPRLASRTHSLMCSRSRLSLPLSVRGAHGSACSDDECSTHGSANSRTHGGAPSSANSSADSRAHGRAHGSANSSADSRAHGRAHSRAHGSAHSSANSNCNSRAHGRAHSDAHSSVSADAHRQPLTQQEVREPHGNVDGGEEQVGIRLGSLCHVLVEAEGEGAQRPPGCPAGRVPACPAGCVGDLAGSGPAWLKIKEGGGWLPRLPVNQQGWQLGGPRAARRGGLGAGARGRMGPPRPLQPGVLLCSWHWRTNPLGQGPLGRWGGVL</sequence>
<keyword evidence="3" id="KW-1185">Reference proteome</keyword>
<name>A0A8B9N690_9AVES</name>
<evidence type="ECO:0000313" key="3">
    <source>
        <dbReference type="Proteomes" id="UP000694541"/>
    </source>
</evidence>
<reference evidence="2" key="2">
    <citation type="submission" date="2025-09" db="UniProtKB">
        <authorList>
            <consortium name="Ensembl"/>
        </authorList>
    </citation>
    <scope>IDENTIFICATION</scope>
</reference>
<evidence type="ECO:0000313" key="2">
    <source>
        <dbReference type="Ensembl" id="ENSANIP00000014634.1"/>
    </source>
</evidence>
<feature type="compositionally biased region" description="Basic residues" evidence="1">
    <location>
        <begin position="192"/>
        <end position="201"/>
    </location>
</feature>
<dbReference type="Ensembl" id="ENSANIT00000015139.1">
    <property type="protein sequence ID" value="ENSANIP00000014634.1"/>
    <property type="gene ID" value="ENSANIG00000009956.1"/>
</dbReference>
<organism evidence="2 3">
    <name type="scientific">Accipiter nisus</name>
    <name type="common">Eurasian sparrowhawk</name>
    <dbReference type="NCBI Taxonomy" id="211598"/>
    <lineage>
        <taxon>Eukaryota</taxon>
        <taxon>Metazoa</taxon>
        <taxon>Chordata</taxon>
        <taxon>Craniata</taxon>
        <taxon>Vertebrata</taxon>
        <taxon>Euteleostomi</taxon>
        <taxon>Archelosauria</taxon>
        <taxon>Archosauria</taxon>
        <taxon>Dinosauria</taxon>
        <taxon>Saurischia</taxon>
        <taxon>Theropoda</taxon>
        <taxon>Coelurosauria</taxon>
        <taxon>Aves</taxon>
        <taxon>Neognathae</taxon>
        <taxon>Neoaves</taxon>
        <taxon>Telluraves</taxon>
        <taxon>Accipitrimorphae</taxon>
        <taxon>Accipitriformes</taxon>
        <taxon>Accipitridae</taxon>
        <taxon>Accipitrinae</taxon>
        <taxon>Accipiter</taxon>
    </lineage>
</organism>
<accession>A0A8B9N690</accession>
<dbReference type="AlphaFoldDB" id="A0A8B9N690"/>
<feature type="compositionally biased region" description="Polar residues" evidence="1">
    <location>
        <begin position="151"/>
        <end position="172"/>
    </location>
</feature>
<dbReference type="Proteomes" id="UP000694541">
    <property type="component" value="Unplaced"/>
</dbReference>
<feature type="compositionally biased region" description="Low complexity" evidence="1">
    <location>
        <begin position="202"/>
        <end position="214"/>
    </location>
</feature>
<evidence type="ECO:0000256" key="1">
    <source>
        <dbReference type="SAM" id="MobiDB-lite"/>
    </source>
</evidence>
<reference evidence="2" key="1">
    <citation type="submission" date="2025-08" db="UniProtKB">
        <authorList>
            <consortium name="Ensembl"/>
        </authorList>
    </citation>
    <scope>IDENTIFICATION</scope>
</reference>
<proteinExistence type="predicted"/>
<protein>
    <submittedName>
        <fullName evidence="2">Uncharacterized protein</fullName>
    </submittedName>
</protein>